<accession>A0A849AJW2</accession>
<dbReference type="Gene3D" id="2.120.10.30">
    <property type="entry name" value="TolB, C-terminal domain"/>
    <property type="match status" value="1"/>
</dbReference>
<keyword evidence="2" id="KW-0732">Signal</keyword>
<dbReference type="Pfam" id="PF07995">
    <property type="entry name" value="GSDH"/>
    <property type="match status" value="1"/>
</dbReference>
<feature type="chain" id="PRO_5032510237" description="Glucose/Sorbosone dehydrogenase domain-containing protein" evidence="2">
    <location>
        <begin position="38"/>
        <end position="512"/>
    </location>
</feature>
<keyword evidence="5" id="KW-1185">Reference proteome</keyword>
<protein>
    <recommendedName>
        <fullName evidence="3">Glucose/Sorbosone dehydrogenase domain-containing protein</fullName>
    </recommendedName>
</protein>
<dbReference type="RefSeq" id="WP_171152720.1">
    <property type="nucleotide sequence ID" value="NZ_JABENB010000001.1"/>
</dbReference>
<organism evidence="4 5">
    <name type="scientific">Flexivirga aerilata</name>
    <dbReference type="NCBI Taxonomy" id="1656889"/>
    <lineage>
        <taxon>Bacteria</taxon>
        <taxon>Bacillati</taxon>
        <taxon>Actinomycetota</taxon>
        <taxon>Actinomycetes</taxon>
        <taxon>Micrococcales</taxon>
        <taxon>Dermacoccaceae</taxon>
        <taxon>Flexivirga</taxon>
    </lineage>
</organism>
<comment type="caution">
    <text evidence="4">The sequence shown here is derived from an EMBL/GenBank/DDBJ whole genome shotgun (WGS) entry which is preliminary data.</text>
</comment>
<dbReference type="EMBL" id="JABENB010000001">
    <property type="protein sequence ID" value="NNG38680.1"/>
    <property type="molecule type" value="Genomic_DNA"/>
</dbReference>
<dbReference type="PANTHER" id="PTHR19328:SF13">
    <property type="entry name" value="HIPL1 PROTEIN"/>
    <property type="match status" value="1"/>
</dbReference>
<dbReference type="SUPFAM" id="SSF63829">
    <property type="entry name" value="Calcium-dependent phosphotriesterase"/>
    <property type="match status" value="1"/>
</dbReference>
<reference evidence="4 5" key="1">
    <citation type="submission" date="2020-05" db="EMBL/GenBank/DDBJ databases">
        <title>Flexivirga sp. ID2601S isolated from air conditioner.</title>
        <authorList>
            <person name="Kim D.H."/>
        </authorList>
    </citation>
    <scope>NUCLEOTIDE SEQUENCE [LARGE SCALE GENOMIC DNA]</scope>
    <source>
        <strain evidence="4 5">ID2601S</strain>
    </source>
</reference>
<feature type="domain" description="Glucose/Sorbosone dehydrogenase" evidence="3">
    <location>
        <begin position="295"/>
        <end position="410"/>
    </location>
</feature>
<evidence type="ECO:0000256" key="2">
    <source>
        <dbReference type="SAM" id="SignalP"/>
    </source>
</evidence>
<dbReference type="AlphaFoldDB" id="A0A849AJW2"/>
<evidence type="ECO:0000256" key="1">
    <source>
        <dbReference type="SAM" id="MobiDB-lite"/>
    </source>
</evidence>
<evidence type="ECO:0000259" key="3">
    <source>
        <dbReference type="Pfam" id="PF07995"/>
    </source>
</evidence>
<dbReference type="Proteomes" id="UP000557772">
    <property type="component" value="Unassembled WGS sequence"/>
</dbReference>
<dbReference type="InterPro" id="IPR012938">
    <property type="entry name" value="Glc/Sorbosone_DH"/>
</dbReference>
<gene>
    <name evidence="4" type="ORF">HJ588_05245</name>
</gene>
<feature type="signal peptide" evidence="2">
    <location>
        <begin position="1"/>
        <end position="37"/>
    </location>
</feature>
<feature type="region of interest" description="Disordered" evidence="1">
    <location>
        <begin position="34"/>
        <end position="65"/>
    </location>
</feature>
<evidence type="ECO:0000313" key="4">
    <source>
        <dbReference type="EMBL" id="NNG38680.1"/>
    </source>
</evidence>
<dbReference type="PANTHER" id="PTHR19328">
    <property type="entry name" value="HEDGEHOG-INTERACTING PROTEIN"/>
    <property type="match status" value="1"/>
</dbReference>
<name>A0A849AJW2_9MICO</name>
<sequence>MAQRAVRSHRFALSALLGLLLLALLAGVGLASSPARAGERGAGHAPTQAPKRMPKQVSKQASTSTLWDSRTPLVDGRGVAAPGLRGARNKDGVAQVRFGPFGDAVVAEKGGRIVWFGSTWARSGTVLTDPDGRDLSADTLVVGDDGLSSVALDPGWPFRPYVYAFYLSNTRLDGRLDGSGRWTTAECPPDGRCIADAKIVRLTVATRFAGGRFVKYVSGRTTLVDSGWCQAVRTHGIGDLLFGPDGALYASAGDGTPEGLTWDDSAQRRACAAQVPAKYASRMAPLDARDPTVHPSLNGKIIRIDPATGEGAQGNPWQASDDPNRRRIIGLGFRNPFRMAFQPGTGVLAISAIGQRKVEAVYEVAEPLAGPAAVNSGWPCWEVGERFQDGPLCAGLSLEAGTLLRPSIQWWHGQPLTAAEPCPAGKGSSAMGVAYAPDSRWLPARYRGDLFFGDFARGCVWTRSPGGAPRFLAQVPAHTMRSITAGPFGGMYFVDYQQGAVRRFKLWPGARR</sequence>
<evidence type="ECO:0000313" key="5">
    <source>
        <dbReference type="Proteomes" id="UP000557772"/>
    </source>
</evidence>
<dbReference type="InterPro" id="IPR011042">
    <property type="entry name" value="6-blade_b-propeller_TolB-like"/>
</dbReference>
<proteinExistence type="predicted"/>